<gene>
    <name evidence="2" type="ORF">GCM10009838_24510</name>
</gene>
<reference evidence="2 3" key="1">
    <citation type="journal article" date="2019" name="Int. J. Syst. Evol. Microbiol.">
        <title>The Global Catalogue of Microorganisms (GCM) 10K type strain sequencing project: providing services to taxonomists for standard genome sequencing and annotation.</title>
        <authorList>
            <consortium name="The Broad Institute Genomics Platform"/>
            <consortium name="The Broad Institute Genome Sequencing Center for Infectious Disease"/>
            <person name="Wu L."/>
            <person name="Ma J."/>
        </authorList>
    </citation>
    <scope>NUCLEOTIDE SEQUENCE [LARGE SCALE GENOMIC DNA]</scope>
    <source>
        <strain evidence="2 3">JCM 16013</strain>
    </source>
</reference>
<comment type="caution">
    <text evidence="2">The sequence shown here is derived from an EMBL/GenBank/DDBJ whole genome shotgun (WGS) entry which is preliminary data.</text>
</comment>
<dbReference type="Gene3D" id="3.40.50.1820">
    <property type="entry name" value="alpha/beta hydrolase"/>
    <property type="match status" value="1"/>
</dbReference>
<dbReference type="InterPro" id="IPR000073">
    <property type="entry name" value="AB_hydrolase_1"/>
</dbReference>
<dbReference type="GO" id="GO:0016787">
    <property type="term" value="F:hydrolase activity"/>
    <property type="evidence" value="ECO:0007669"/>
    <property type="project" value="UniProtKB-KW"/>
</dbReference>
<sequence length="251" mass="27013">MSCWEGWAKRFATHGYAVSVPGWPGEDDDVRRARRDPGPLRDLGLPELTEHYARLVRGLERPPVLIGHAVGGLIAQHLLGADLAEAAVAIAPQPPPGVPAVETRPSLASQIWGPPVGHDGVVPLPRSQFRHVVANAVGEEEAAELFARYAMPAPQRLLDDPQSALAVDTDNPARGPLLLVSGQEDRLVPDAATRSVYKLYGDSPAATDLKQFADRGHSLVADSGWPQVADHVLGWLSDNGVRATEGHRRFM</sequence>
<dbReference type="SUPFAM" id="SSF53474">
    <property type="entry name" value="alpha/beta-Hydrolases"/>
    <property type="match status" value="1"/>
</dbReference>
<protein>
    <submittedName>
        <fullName evidence="2">Alpha/beta fold hydrolase</fullName>
    </submittedName>
</protein>
<keyword evidence="2" id="KW-0378">Hydrolase</keyword>
<dbReference type="InterPro" id="IPR029058">
    <property type="entry name" value="AB_hydrolase_fold"/>
</dbReference>
<evidence type="ECO:0000313" key="3">
    <source>
        <dbReference type="Proteomes" id="UP001499854"/>
    </source>
</evidence>
<name>A0ABN2RA57_9ACTN</name>
<accession>A0ABN2RA57</accession>
<evidence type="ECO:0000313" key="2">
    <source>
        <dbReference type="EMBL" id="GAA1965951.1"/>
    </source>
</evidence>
<proteinExistence type="predicted"/>
<evidence type="ECO:0000259" key="1">
    <source>
        <dbReference type="Pfam" id="PF12697"/>
    </source>
</evidence>
<dbReference type="EMBL" id="BAAAQM010000011">
    <property type="protein sequence ID" value="GAA1965951.1"/>
    <property type="molecule type" value="Genomic_DNA"/>
</dbReference>
<organism evidence="2 3">
    <name type="scientific">Catenulispora subtropica</name>
    <dbReference type="NCBI Taxonomy" id="450798"/>
    <lineage>
        <taxon>Bacteria</taxon>
        <taxon>Bacillati</taxon>
        <taxon>Actinomycetota</taxon>
        <taxon>Actinomycetes</taxon>
        <taxon>Catenulisporales</taxon>
        <taxon>Catenulisporaceae</taxon>
        <taxon>Catenulispora</taxon>
    </lineage>
</organism>
<dbReference type="Pfam" id="PF12697">
    <property type="entry name" value="Abhydrolase_6"/>
    <property type="match status" value="1"/>
</dbReference>
<dbReference type="Proteomes" id="UP001499854">
    <property type="component" value="Unassembled WGS sequence"/>
</dbReference>
<keyword evidence="3" id="KW-1185">Reference proteome</keyword>
<feature type="domain" description="AB hydrolase-1" evidence="1">
    <location>
        <begin position="2"/>
        <end position="229"/>
    </location>
</feature>